<evidence type="ECO:0000313" key="2">
    <source>
        <dbReference type="EMBL" id="KAJ8601856.1"/>
    </source>
</evidence>
<accession>A0AAD7UBQ9</accession>
<reference evidence="2" key="1">
    <citation type="submission" date="2023-01" db="EMBL/GenBank/DDBJ databases">
        <title>Metagenome sequencing of chrysophaentin producing Chrysophaeum taylorii.</title>
        <authorList>
            <person name="Davison J."/>
            <person name="Bewley C."/>
        </authorList>
    </citation>
    <scope>NUCLEOTIDE SEQUENCE</scope>
    <source>
        <strain evidence="2">NIES-1699</strain>
    </source>
</reference>
<dbReference type="EMBL" id="JAQMWT010000398">
    <property type="protein sequence ID" value="KAJ8601856.1"/>
    <property type="molecule type" value="Genomic_DNA"/>
</dbReference>
<dbReference type="AlphaFoldDB" id="A0AAD7UBQ9"/>
<proteinExistence type="predicted"/>
<dbReference type="InterPro" id="IPR006571">
    <property type="entry name" value="TLDc_dom"/>
</dbReference>
<protein>
    <recommendedName>
        <fullName evidence="1">TLDc domain-containing protein</fullName>
    </recommendedName>
</protein>
<organism evidence="2 3">
    <name type="scientific">Chrysophaeum taylorii</name>
    <dbReference type="NCBI Taxonomy" id="2483200"/>
    <lineage>
        <taxon>Eukaryota</taxon>
        <taxon>Sar</taxon>
        <taxon>Stramenopiles</taxon>
        <taxon>Ochrophyta</taxon>
        <taxon>Pelagophyceae</taxon>
        <taxon>Pelagomonadales</taxon>
        <taxon>Pelagomonadaceae</taxon>
        <taxon>Chrysophaeum</taxon>
    </lineage>
</organism>
<sequence>MTVETAPDQYPAELRVRADPVASDDPECAQWVRPTLKQTGLEKRPLKLAYDAASDGFTPYAFHRAVDRLGPGVILATSTDGQRFGGYNPKGWVGYGEFRPGLSAFLYVWKPGDSLVKLRKTGGAGMCVVDKPEEGPMFGAEGLCIPMRPGYEKRARCKLGPYYDRMPDGDNTIFSDGRMDVILEDLKVYTGVYEDGEPIPFDDAIPFSLT</sequence>
<feature type="domain" description="TLDc" evidence="1">
    <location>
        <begin position="32"/>
        <end position="142"/>
    </location>
</feature>
<dbReference type="Pfam" id="PF07534">
    <property type="entry name" value="TLD"/>
    <property type="match status" value="1"/>
</dbReference>
<name>A0AAD7UBQ9_9STRA</name>
<keyword evidence="3" id="KW-1185">Reference proteome</keyword>
<evidence type="ECO:0000313" key="3">
    <source>
        <dbReference type="Proteomes" id="UP001230188"/>
    </source>
</evidence>
<evidence type="ECO:0000259" key="1">
    <source>
        <dbReference type="Pfam" id="PF07534"/>
    </source>
</evidence>
<gene>
    <name evidence="2" type="ORF">CTAYLR_002665</name>
</gene>
<dbReference type="Proteomes" id="UP001230188">
    <property type="component" value="Unassembled WGS sequence"/>
</dbReference>
<comment type="caution">
    <text evidence="2">The sequence shown here is derived from an EMBL/GenBank/DDBJ whole genome shotgun (WGS) entry which is preliminary data.</text>
</comment>